<dbReference type="AlphaFoldDB" id="A0A177CAF6"/>
<protein>
    <submittedName>
        <fullName evidence="1">Uncharacterized protein</fullName>
    </submittedName>
</protein>
<evidence type="ECO:0000313" key="2">
    <source>
        <dbReference type="Proteomes" id="UP000077069"/>
    </source>
</evidence>
<evidence type="ECO:0000313" key="1">
    <source>
        <dbReference type="EMBL" id="OAG03832.1"/>
    </source>
</evidence>
<dbReference type="OrthoDB" id="5384519at2759"/>
<dbReference type="Proteomes" id="UP000077069">
    <property type="component" value="Unassembled WGS sequence"/>
</dbReference>
<dbReference type="InParanoid" id="A0A177CAF6"/>
<gene>
    <name evidence="1" type="ORF">CC84DRAFT_1096561</name>
</gene>
<accession>A0A177CAF6</accession>
<dbReference type="RefSeq" id="XP_018034197.1">
    <property type="nucleotide sequence ID" value="XM_018174675.1"/>
</dbReference>
<name>A0A177CAF6_9PLEO</name>
<dbReference type="EMBL" id="KV441554">
    <property type="protein sequence ID" value="OAG03832.1"/>
    <property type="molecule type" value="Genomic_DNA"/>
</dbReference>
<dbReference type="STRING" id="1460663.A0A177CAF6"/>
<sequence length="628" mass="69406">MSQICIHLLRRHGITTKLCNVCTKAILDPTVFDRYHGRNCTDPRPQVRRIVGVRQQWKELYTSLRRTIDVTAVEAFQDSLSHAVNTGLSSASDAENATSLSRTTDTLSGEEIRNLDLNHSSRADCASTEIVCQCSSSIGASTNSAGRHALVGLAARLPSAWEEVQDKLPDSYKWDIEYVTTHSDGGAASGCWTCMPLEDCEPEQIPLTIAEAPVVLPVDHQWPPIGGVHPPPDPRPSAPIDCWNELPMDTIRDLFLTFEGSLGFYVLISGLLQIIVSETFDTTWASSHLPHKYGGLKVCYITNTMEPTMLQSNVATTPRTGVSSQTQTSRLMSASKQARSAQTLQLNDFIEARVSSTSRERFAGRIGLKVEKDGQPFLVMSSHVITEAILSKSFFGLNRDPMKRLQEDWNKHTEIWAGNAKIGTIAKSFDQDAEYYPTGFNHDVTLIRPNATASFADVKSPIGDLGWLCRDGWSSLRQQPSAIRILGPTETDRAAKCIKCNTNSEAIIVGEGIFFNQTSSAGAKPARNHDLSTWKRFVSRAVLYRVNPDFNPPNGYSGIALYADGTREDGTQGPGIVGFQSFVQKSDHPQKFNMPEGPHLERRLKEGRVAFYGAFQVPDELRRGYNIL</sequence>
<organism evidence="1 2">
    <name type="scientific">Paraphaeosphaeria sporulosa</name>
    <dbReference type="NCBI Taxonomy" id="1460663"/>
    <lineage>
        <taxon>Eukaryota</taxon>
        <taxon>Fungi</taxon>
        <taxon>Dikarya</taxon>
        <taxon>Ascomycota</taxon>
        <taxon>Pezizomycotina</taxon>
        <taxon>Dothideomycetes</taxon>
        <taxon>Pleosporomycetidae</taxon>
        <taxon>Pleosporales</taxon>
        <taxon>Massarineae</taxon>
        <taxon>Didymosphaeriaceae</taxon>
        <taxon>Paraphaeosphaeria</taxon>
    </lineage>
</organism>
<proteinExistence type="predicted"/>
<keyword evidence="2" id="KW-1185">Reference proteome</keyword>
<dbReference type="GeneID" id="28758161"/>
<reference evidence="1 2" key="1">
    <citation type="submission" date="2016-05" db="EMBL/GenBank/DDBJ databases">
        <title>Comparative analysis of secretome profiles of manganese(II)-oxidizing ascomycete fungi.</title>
        <authorList>
            <consortium name="DOE Joint Genome Institute"/>
            <person name="Zeiner C.A."/>
            <person name="Purvine S.O."/>
            <person name="Zink E.M."/>
            <person name="Wu S."/>
            <person name="Pasa-Tolic L."/>
            <person name="Chaput D.L."/>
            <person name="Haridas S."/>
            <person name="Grigoriev I.V."/>
            <person name="Santelli C.M."/>
            <person name="Hansel C.M."/>
        </authorList>
    </citation>
    <scope>NUCLEOTIDE SEQUENCE [LARGE SCALE GENOMIC DNA]</scope>
    <source>
        <strain evidence="1 2">AP3s5-JAC2a</strain>
    </source>
</reference>